<organism evidence="1 2">
    <name type="scientific">Sphingobacterium zeae</name>
    <dbReference type="NCBI Taxonomy" id="1776859"/>
    <lineage>
        <taxon>Bacteria</taxon>
        <taxon>Pseudomonadati</taxon>
        <taxon>Bacteroidota</taxon>
        <taxon>Sphingobacteriia</taxon>
        <taxon>Sphingobacteriales</taxon>
        <taxon>Sphingobacteriaceae</taxon>
        <taxon>Sphingobacterium</taxon>
    </lineage>
</organism>
<reference evidence="1 2" key="1">
    <citation type="submission" date="2023-07" db="EMBL/GenBank/DDBJ databases">
        <title>Functional and genomic diversity of the sorghum phyllosphere microbiome.</title>
        <authorList>
            <person name="Shade A."/>
        </authorList>
    </citation>
    <scope>NUCLEOTIDE SEQUENCE [LARGE SCALE GENOMIC DNA]</scope>
    <source>
        <strain evidence="1 2">SORGH_AS_0892</strain>
    </source>
</reference>
<gene>
    <name evidence="1" type="ORF">QE382_003051</name>
</gene>
<comment type="caution">
    <text evidence="1">The sequence shown here is derived from an EMBL/GenBank/DDBJ whole genome shotgun (WGS) entry which is preliminary data.</text>
</comment>
<evidence type="ECO:0000313" key="1">
    <source>
        <dbReference type="EMBL" id="MDQ1151067.1"/>
    </source>
</evidence>
<proteinExistence type="predicted"/>
<keyword evidence="2" id="KW-1185">Reference proteome</keyword>
<dbReference type="Proteomes" id="UP001244640">
    <property type="component" value="Unassembled WGS sequence"/>
</dbReference>
<dbReference type="EMBL" id="JAUTBA010000001">
    <property type="protein sequence ID" value="MDQ1151067.1"/>
    <property type="molecule type" value="Genomic_DNA"/>
</dbReference>
<evidence type="ECO:0000313" key="2">
    <source>
        <dbReference type="Proteomes" id="UP001244640"/>
    </source>
</evidence>
<name>A0ABU0U7Y2_9SPHI</name>
<sequence length="41" mass="4871">MIEKYGLGENKKIDLSWADNWLPNLLYHLSLRFRQGSQFMG</sequence>
<protein>
    <submittedName>
        <fullName evidence="1">Uncharacterized protein</fullName>
    </submittedName>
</protein>
<accession>A0ABU0U7Y2</accession>